<dbReference type="InterPro" id="IPR006311">
    <property type="entry name" value="TAT_signal"/>
</dbReference>
<dbReference type="InterPro" id="IPR006619">
    <property type="entry name" value="PGRP_domain_met/bac"/>
</dbReference>
<dbReference type="SMART" id="SM00701">
    <property type="entry name" value="PGRP"/>
    <property type="match status" value="1"/>
</dbReference>
<dbReference type="Gene3D" id="3.40.80.10">
    <property type="entry name" value="Peptidoglycan recognition protein-like"/>
    <property type="match status" value="1"/>
</dbReference>
<evidence type="ECO:0000256" key="1">
    <source>
        <dbReference type="ARBA" id="ARBA00007553"/>
    </source>
</evidence>
<dbReference type="PANTHER" id="PTHR11022">
    <property type="entry name" value="PEPTIDOGLYCAN RECOGNITION PROTEIN"/>
    <property type="match status" value="1"/>
</dbReference>
<evidence type="ECO:0000259" key="3">
    <source>
        <dbReference type="SMART" id="SM00701"/>
    </source>
</evidence>
<dbReference type="Pfam" id="PF01510">
    <property type="entry name" value="Amidase_2"/>
    <property type="match status" value="1"/>
</dbReference>
<feature type="domain" description="Peptidoglycan recognition protein family" evidence="3">
    <location>
        <begin position="174"/>
        <end position="321"/>
    </location>
</feature>
<sequence>MTRRRVLRLGVAGGVGALLLGAEGPDALGAPAAAAATRSRGLALPAGAVPGGGRAGAVVVTPAPFDLVGLRGVALDGAHAELRVRRRGGWSPWVPLGAGTSHAPDRPRAVPASDPVWAGGADALQLRARRRLTGGRLALVTVGEGAIPAPAAHAGLRAAAGSDGGAAPRQAAAPTIVPRAAWGADAVPPRAAPSYGVVNLAFVHHTVNANDYAPEDSPRIVLAIAKYHRDTNGWNDIGYNFLVDRFGTVFEGRAGGITEAVIGAQAGGWNSQSTGIATIGTFTDVPVSDATFGALAQLISWKLSLHGVPPTGAVTLVSGGGKENRYPYGTSVTLQRISGHRDGCTTDCPGNTLYGELGALRARVASYGVGAPVAARIGLASAAPHVRYGDDAALSGQVLAGGGTAAAGVVVSIQKRTSTGGWVRVARARTDDAGRFAATVVYKREGPLRAAATVDGTKVRSPLLTVRLDTLLTLLTPAIRSRVLAGSAVTVRGAIGPSAPVRILVERQGKGGVWTPVTTVRATVAKTAYSAVVPLVKPALYRLTVTAGDASVAPVFVRAVRSATALGGGAGGAGASVG</sequence>
<proteinExistence type="inferred from homology"/>
<dbReference type="InterPro" id="IPR015510">
    <property type="entry name" value="PGRP"/>
</dbReference>
<dbReference type="InterPro" id="IPR036505">
    <property type="entry name" value="Amidase/PGRP_sf"/>
</dbReference>
<protein>
    <submittedName>
        <fullName evidence="4">Peptidoglycan recognition protein</fullName>
    </submittedName>
</protein>
<reference evidence="4 5" key="1">
    <citation type="submission" date="2022-06" db="EMBL/GenBank/DDBJ databases">
        <title>Paraconexibacter antarcticus.</title>
        <authorList>
            <person name="Kim C.S."/>
        </authorList>
    </citation>
    <scope>NUCLEOTIDE SEQUENCE [LARGE SCALE GENOMIC DNA]</scope>
    <source>
        <strain evidence="4 5">02-257</strain>
    </source>
</reference>
<dbReference type="PROSITE" id="PS51318">
    <property type="entry name" value="TAT"/>
    <property type="match status" value="1"/>
</dbReference>
<gene>
    <name evidence="4" type="ORF">NBH00_09650</name>
</gene>
<dbReference type="InterPro" id="IPR002502">
    <property type="entry name" value="Amidase_domain"/>
</dbReference>
<accession>A0ABY5DWR6</accession>
<keyword evidence="5" id="KW-1185">Reference proteome</keyword>
<dbReference type="Proteomes" id="UP001056035">
    <property type="component" value="Chromosome"/>
</dbReference>
<name>A0ABY5DWR6_9ACTN</name>
<dbReference type="SUPFAM" id="SSF55846">
    <property type="entry name" value="N-acetylmuramoyl-L-alanine amidase-like"/>
    <property type="match status" value="1"/>
</dbReference>
<feature type="domain" description="N-acetylmuramoyl-L-alanine amidase" evidence="2">
    <location>
        <begin position="184"/>
        <end position="350"/>
    </location>
</feature>
<dbReference type="EMBL" id="CP098502">
    <property type="protein sequence ID" value="UTI66456.1"/>
    <property type="molecule type" value="Genomic_DNA"/>
</dbReference>
<dbReference type="CDD" id="cd06583">
    <property type="entry name" value="PGRP"/>
    <property type="match status" value="1"/>
</dbReference>
<organism evidence="4 5">
    <name type="scientific">Paraconexibacter antarcticus</name>
    <dbReference type="NCBI Taxonomy" id="2949664"/>
    <lineage>
        <taxon>Bacteria</taxon>
        <taxon>Bacillati</taxon>
        <taxon>Actinomycetota</taxon>
        <taxon>Thermoleophilia</taxon>
        <taxon>Solirubrobacterales</taxon>
        <taxon>Paraconexibacteraceae</taxon>
        <taxon>Paraconexibacter</taxon>
    </lineage>
</organism>
<evidence type="ECO:0000259" key="2">
    <source>
        <dbReference type="SMART" id="SM00644"/>
    </source>
</evidence>
<evidence type="ECO:0000313" key="4">
    <source>
        <dbReference type="EMBL" id="UTI66456.1"/>
    </source>
</evidence>
<evidence type="ECO:0000313" key="5">
    <source>
        <dbReference type="Proteomes" id="UP001056035"/>
    </source>
</evidence>
<comment type="similarity">
    <text evidence="1">Belongs to the N-acetylmuramoyl-L-alanine amidase 2 family.</text>
</comment>
<dbReference type="RefSeq" id="WP_254573127.1">
    <property type="nucleotide sequence ID" value="NZ_CP098502.1"/>
</dbReference>
<dbReference type="SMART" id="SM00644">
    <property type="entry name" value="Ami_2"/>
    <property type="match status" value="1"/>
</dbReference>
<dbReference type="PANTHER" id="PTHR11022:SF41">
    <property type="entry name" value="PEPTIDOGLYCAN-RECOGNITION PROTEIN LC-RELATED"/>
    <property type="match status" value="1"/>
</dbReference>